<reference evidence="1 2" key="1">
    <citation type="journal article" date="2020" name="Nature">
        <title>Six reference-quality genomes reveal evolution of bat adaptations.</title>
        <authorList>
            <person name="Jebb D."/>
            <person name="Huang Z."/>
            <person name="Pippel M."/>
            <person name="Hughes G.M."/>
            <person name="Lavrichenko K."/>
            <person name="Devanna P."/>
            <person name="Winkler S."/>
            <person name="Jermiin L.S."/>
            <person name="Skirmuntt E.C."/>
            <person name="Katzourakis A."/>
            <person name="Burkitt-Gray L."/>
            <person name="Ray D.A."/>
            <person name="Sullivan K.A.M."/>
            <person name="Roscito J.G."/>
            <person name="Kirilenko B.M."/>
            <person name="Davalos L.M."/>
            <person name="Corthals A.P."/>
            <person name="Power M.L."/>
            <person name="Jones G."/>
            <person name="Ransome R.D."/>
            <person name="Dechmann D.K.N."/>
            <person name="Locatelli A.G."/>
            <person name="Puechmaille S.J."/>
            <person name="Fedrigo O."/>
            <person name="Jarvis E.D."/>
            <person name="Hiller M."/>
            <person name="Vernes S.C."/>
            <person name="Myers E.W."/>
            <person name="Teeling E.C."/>
        </authorList>
    </citation>
    <scope>NUCLEOTIDE SEQUENCE [LARGE SCALE GENOMIC DNA]</scope>
    <source>
        <strain evidence="1">MPipKuh1</strain>
        <tissue evidence="1">Flight muscle</tissue>
    </source>
</reference>
<accession>A0A7J7XAT0</accession>
<keyword evidence="2" id="KW-1185">Reference proteome</keyword>
<organism evidence="1 2">
    <name type="scientific">Pipistrellus kuhlii</name>
    <name type="common">Kuhl's pipistrelle</name>
    <dbReference type="NCBI Taxonomy" id="59472"/>
    <lineage>
        <taxon>Eukaryota</taxon>
        <taxon>Metazoa</taxon>
        <taxon>Chordata</taxon>
        <taxon>Craniata</taxon>
        <taxon>Vertebrata</taxon>
        <taxon>Euteleostomi</taxon>
        <taxon>Mammalia</taxon>
        <taxon>Eutheria</taxon>
        <taxon>Laurasiatheria</taxon>
        <taxon>Chiroptera</taxon>
        <taxon>Yangochiroptera</taxon>
        <taxon>Vespertilionidae</taxon>
        <taxon>Pipistrellus</taxon>
    </lineage>
</organism>
<dbReference type="EMBL" id="JACAGB010000008">
    <property type="protein sequence ID" value="KAF6346803.1"/>
    <property type="molecule type" value="Genomic_DNA"/>
</dbReference>
<evidence type="ECO:0000313" key="1">
    <source>
        <dbReference type="EMBL" id="KAF6346803.1"/>
    </source>
</evidence>
<comment type="caution">
    <text evidence="1">The sequence shown here is derived from an EMBL/GenBank/DDBJ whole genome shotgun (WGS) entry which is preliminary data.</text>
</comment>
<evidence type="ECO:0000313" key="2">
    <source>
        <dbReference type="Proteomes" id="UP000558488"/>
    </source>
</evidence>
<dbReference type="AlphaFoldDB" id="A0A7J7XAT0"/>
<proteinExistence type="predicted"/>
<sequence>MQIPAQILEKKKVPTRSFRPHPLARLCPAQPRSFQLRRSSSAVLRPPLCEELWPAPGSRRERDVNEGAWSCTASQRAPEQRLAAARRKNDVMQMKGRAWEARAPPPPFGVSVPVFSSGESQTGFHRESLQITSILARRKQNLHPAGSTPLSFSLSSPSLSLSLPPFLSPSFSPLPPHPNLPLWCICLRQPASSSSIRTEGKKHLWLGEKEGKKRKRKKTCLVVENDT</sequence>
<gene>
    <name evidence="1" type="ORF">mPipKuh1_010587</name>
</gene>
<protein>
    <submittedName>
        <fullName evidence="1">Uncharacterized protein</fullName>
    </submittedName>
</protein>
<name>A0A7J7XAT0_PIPKU</name>
<dbReference type="Proteomes" id="UP000558488">
    <property type="component" value="Unassembled WGS sequence"/>
</dbReference>